<evidence type="ECO:0000256" key="11">
    <source>
        <dbReference type="ARBA" id="ARBA00023136"/>
    </source>
</evidence>
<evidence type="ECO:0000313" key="13">
    <source>
        <dbReference type="EMBL" id="GAA4505317.1"/>
    </source>
</evidence>
<comment type="caution">
    <text evidence="13">The sequence shown here is derived from an EMBL/GenBank/DDBJ whole genome shotgun (WGS) entry which is preliminary data.</text>
</comment>
<keyword evidence="10" id="KW-1133">Transmembrane helix</keyword>
<keyword evidence="6" id="KW-0479">Metal-binding</keyword>
<accession>A0ABP8QNF5</accession>
<keyword evidence="5" id="KW-0812">Transmembrane</keyword>
<keyword evidence="9" id="KW-0862">Zinc</keyword>
<keyword evidence="14" id="KW-1185">Reference proteome</keyword>
<reference evidence="14" key="1">
    <citation type="journal article" date="2019" name="Int. J. Syst. Evol. Microbiol.">
        <title>The Global Catalogue of Microorganisms (GCM) 10K type strain sequencing project: providing services to taxonomists for standard genome sequencing and annotation.</title>
        <authorList>
            <consortium name="The Broad Institute Genomics Platform"/>
            <consortium name="The Broad Institute Genome Sequencing Center for Infectious Disease"/>
            <person name="Wu L."/>
            <person name="Ma J."/>
        </authorList>
    </citation>
    <scope>NUCLEOTIDE SEQUENCE [LARGE SCALE GENOMIC DNA]</scope>
    <source>
        <strain evidence="14">JCM 17933</strain>
    </source>
</reference>
<evidence type="ECO:0000256" key="6">
    <source>
        <dbReference type="ARBA" id="ARBA00022723"/>
    </source>
</evidence>
<keyword evidence="11" id="KW-0472">Membrane</keyword>
<protein>
    <recommendedName>
        <fullName evidence="3">RING-type E3 ubiquitin transferase</fullName>
        <ecNumber evidence="3">2.3.2.27</ecNumber>
    </recommendedName>
</protein>
<evidence type="ECO:0000313" key="14">
    <source>
        <dbReference type="Proteomes" id="UP001500503"/>
    </source>
</evidence>
<evidence type="ECO:0000256" key="9">
    <source>
        <dbReference type="ARBA" id="ARBA00022833"/>
    </source>
</evidence>
<dbReference type="EC" id="2.3.2.27" evidence="3"/>
<dbReference type="EMBL" id="BAABHF010000038">
    <property type="protein sequence ID" value="GAA4505317.1"/>
    <property type="molecule type" value="Genomic_DNA"/>
</dbReference>
<evidence type="ECO:0000256" key="7">
    <source>
        <dbReference type="ARBA" id="ARBA00022771"/>
    </source>
</evidence>
<evidence type="ECO:0000256" key="3">
    <source>
        <dbReference type="ARBA" id="ARBA00012483"/>
    </source>
</evidence>
<evidence type="ECO:0000256" key="10">
    <source>
        <dbReference type="ARBA" id="ARBA00022989"/>
    </source>
</evidence>
<keyword evidence="8" id="KW-0833">Ubl conjugation pathway</keyword>
<evidence type="ECO:0000259" key="12">
    <source>
        <dbReference type="Pfam" id="PF12483"/>
    </source>
</evidence>
<feature type="domain" description="E3 Ubiquitin ligase MUL1-like" evidence="12">
    <location>
        <begin position="108"/>
        <end position="209"/>
    </location>
</feature>
<evidence type="ECO:0000256" key="5">
    <source>
        <dbReference type="ARBA" id="ARBA00022692"/>
    </source>
</evidence>
<evidence type="ECO:0000256" key="8">
    <source>
        <dbReference type="ARBA" id="ARBA00022786"/>
    </source>
</evidence>
<keyword evidence="4" id="KW-0808">Transferase</keyword>
<organism evidence="13 14">
    <name type="scientific">Actinoallomurus oryzae</name>
    <dbReference type="NCBI Taxonomy" id="502180"/>
    <lineage>
        <taxon>Bacteria</taxon>
        <taxon>Bacillati</taxon>
        <taxon>Actinomycetota</taxon>
        <taxon>Actinomycetes</taxon>
        <taxon>Streptosporangiales</taxon>
        <taxon>Thermomonosporaceae</taxon>
        <taxon>Actinoallomurus</taxon>
    </lineage>
</organism>
<dbReference type="RefSeq" id="WP_345469636.1">
    <property type="nucleotide sequence ID" value="NZ_BAABHF010000038.1"/>
</dbReference>
<dbReference type="InterPro" id="IPR022170">
    <property type="entry name" value="MUL1-like"/>
</dbReference>
<comment type="subcellular location">
    <subcellularLocation>
        <location evidence="2">Membrane</location>
        <topology evidence="2">Multi-pass membrane protein</topology>
    </subcellularLocation>
</comment>
<evidence type="ECO:0000256" key="1">
    <source>
        <dbReference type="ARBA" id="ARBA00000900"/>
    </source>
</evidence>
<comment type="catalytic activity">
    <reaction evidence="1">
        <text>S-ubiquitinyl-[E2 ubiquitin-conjugating enzyme]-L-cysteine + [acceptor protein]-L-lysine = [E2 ubiquitin-conjugating enzyme]-L-cysteine + N(6)-ubiquitinyl-[acceptor protein]-L-lysine.</text>
        <dbReference type="EC" id="2.3.2.27"/>
    </reaction>
</comment>
<evidence type="ECO:0000256" key="4">
    <source>
        <dbReference type="ARBA" id="ARBA00022679"/>
    </source>
</evidence>
<dbReference type="Pfam" id="PF12483">
    <property type="entry name" value="GIDE"/>
    <property type="match status" value="1"/>
</dbReference>
<gene>
    <name evidence="13" type="ORF">GCM10023191_060810</name>
</gene>
<name>A0ABP8QNF5_9ACTN</name>
<keyword evidence="7" id="KW-0863">Zinc-finger</keyword>
<dbReference type="Proteomes" id="UP001500503">
    <property type="component" value="Unassembled WGS sequence"/>
</dbReference>
<evidence type="ECO:0000256" key="2">
    <source>
        <dbReference type="ARBA" id="ARBA00004141"/>
    </source>
</evidence>
<sequence>MYALMTLLSAGLEASAGVVSKKVGTARRRRAIHKAAPITGDTAGLREINGRVTAGPGGPVTAPLSGRPCAWYSVTVYERYRAWRPGPFGPTDVIRDARVAQQLSGPLHVTGDTAAVRVDPRGAALELGDPVFSEFEDNPSGALAARIAALLGDRLRPRHRDRTLGFLVEEHVVAVDDPLYVVGQARTELGDLVIGKPAMQPFIITRPSPMQVPTGQD</sequence>
<proteinExistence type="predicted"/>